<evidence type="ECO:0000313" key="1">
    <source>
        <dbReference type="EMBL" id="EGD23973.1"/>
    </source>
</evidence>
<dbReference type="Proteomes" id="UP000004245">
    <property type="component" value="Unassembled WGS sequence"/>
</dbReference>
<comment type="caution">
    <text evidence="1">The sequence shown here is derived from an EMBL/GenBank/DDBJ whole genome shotgun (WGS) entry which is preliminary data.</text>
</comment>
<protein>
    <submittedName>
        <fullName evidence="1">Uncharacterized protein</fullName>
    </submittedName>
</protein>
<organism evidence="1 2">
    <name type="scientific">Prescottella equi ATCC 33707</name>
    <dbReference type="NCBI Taxonomy" id="525370"/>
    <lineage>
        <taxon>Bacteria</taxon>
        <taxon>Bacillati</taxon>
        <taxon>Actinomycetota</taxon>
        <taxon>Actinomycetes</taxon>
        <taxon>Mycobacteriales</taxon>
        <taxon>Nocardiaceae</taxon>
        <taxon>Prescottella</taxon>
    </lineage>
</organism>
<reference evidence="1" key="1">
    <citation type="submission" date="2011-01" db="EMBL/GenBank/DDBJ databases">
        <authorList>
            <person name="Muzny D."/>
            <person name="Qin X."/>
            <person name="Buhay C."/>
            <person name="Dugan-Rocha S."/>
            <person name="Ding Y."/>
            <person name="Chen G."/>
            <person name="Hawes A."/>
            <person name="Holder M."/>
            <person name="Jhangiani S."/>
            <person name="Johnson A."/>
            <person name="Khan Z."/>
            <person name="Li Z."/>
            <person name="Liu W."/>
            <person name="Liu X."/>
            <person name="Perez L."/>
            <person name="Shen H."/>
            <person name="Wang Q."/>
            <person name="Watt J."/>
            <person name="Xi L."/>
            <person name="Xin Y."/>
            <person name="Zhou J."/>
            <person name="Deng J."/>
            <person name="Jiang H."/>
            <person name="Liu Y."/>
            <person name="Qu J."/>
            <person name="Song X.-Z."/>
            <person name="Zhang L."/>
            <person name="Villasana D."/>
            <person name="Johnson A."/>
            <person name="Liu J."/>
            <person name="Liyanage D."/>
            <person name="Lorensuhewa L."/>
            <person name="Robinson T."/>
            <person name="Song A."/>
            <person name="Song B.-B."/>
            <person name="Dinh H."/>
            <person name="Thornton R."/>
            <person name="Coyle M."/>
            <person name="Francisco L."/>
            <person name="Jackson L."/>
            <person name="Javaid M."/>
            <person name="Korchina V."/>
            <person name="Kovar C."/>
            <person name="Mata R."/>
            <person name="Mathew T."/>
            <person name="Ngo R."/>
            <person name="Nguyen L."/>
            <person name="Nguyen N."/>
            <person name="Okwuonu G."/>
            <person name="Ongeri F."/>
            <person name="Pham C."/>
            <person name="Simmons D."/>
            <person name="Wilczek-Boney K."/>
            <person name="Hale W."/>
            <person name="Jakkamsetti A."/>
            <person name="Pham P."/>
            <person name="Ruth R."/>
            <person name="San Lucas F."/>
            <person name="Warren J."/>
            <person name="Zhang J."/>
            <person name="Zhao Z."/>
            <person name="Zhou C."/>
            <person name="Zhu D."/>
            <person name="Lee S."/>
            <person name="Bess C."/>
            <person name="Blankenburg K."/>
            <person name="Forbes L."/>
            <person name="Fu Q."/>
            <person name="Gubbala S."/>
            <person name="Hirani K."/>
            <person name="Jayaseelan J.C."/>
            <person name="Lara F."/>
            <person name="Munidasa M."/>
            <person name="Palculict T."/>
            <person name="Patil S."/>
            <person name="Pu L.-L."/>
            <person name="Saada N."/>
            <person name="Tang L."/>
            <person name="Weissenberger G."/>
            <person name="Zhu Y."/>
            <person name="Hemphill L."/>
            <person name="Shang Y."/>
            <person name="Youmans B."/>
            <person name="Ayvaz T."/>
            <person name="Ross M."/>
            <person name="Santibanez J."/>
            <person name="Aqrawi P."/>
            <person name="Gross S."/>
            <person name="Joshi V."/>
            <person name="Fowler G."/>
            <person name="Nazareth L."/>
            <person name="Reid J."/>
            <person name="Worley K."/>
            <person name="Petrosino J."/>
            <person name="Highlander S."/>
            <person name="Gibbs R."/>
        </authorList>
    </citation>
    <scope>NUCLEOTIDE SEQUENCE [LARGE SCALE GENOMIC DNA]</scope>
    <source>
        <strain evidence="1">ATCC 33707</strain>
    </source>
</reference>
<sequence length="73" mass="8241">MIYSHPANKHIARLEEVEAAYAAECARRGIAPSATPMAFGDDDILLKLFKEAEQLRRDVAKAFADHREDDQQK</sequence>
<dbReference type="AlphaFoldDB" id="E9T0M2"/>
<keyword evidence="2" id="KW-1185">Reference proteome</keyword>
<evidence type="ECO:0000313" key="2">
    <source>
        <dbReference type="Proteomes" id="UP000004245"/>
    </source>
</evidence>
<dbReference type="EMBL" id="ADNW02000010">
    <property type="protein sequence ID" value="EGD23973.1"/>
    <property type="molecule type" value="Genomic_DNA"/>
</dbReference>
<dbReference type="RefSeq" id="WP_005515289.1">
    <property type="nucleotide sequence ID" value="NZ_CM001149.1"/>
</dbReference>
<proteinExistence type="predicted"/>
<gene>
    <name evidence="1" type="ORF">HMPREF0724_12181</name>
</gene>
<accession>E9T0M2</accession>
<dbReference type="HOGENOM" id="CLU_2702381_0_0_11"/>
<name>E9T0M2_RHOHA</name>